<keyword evidence="6" id="KW-0124">Carnitine biosynthesis</keyword>
<evidence type="ECO:0000256" key="7">
    <source>
        <dbReference type="ARBA" id="ARBA00022964"/>
    </source>
</evidence>
<dbReference type="InterPro" id="IPR042098">
    <property type="entry name" value="TauD-like_sf"/>
</dbReference>
<evidence type="ECO:0000313" key="12">
    <source>
        <dbReference type="EnsemblMetazoa" id="XP_038052331.1"/>
    </source>
</evidence>
<comment type="cofactor">
    <cofactor evidence="1">
        <name>Fe(2+)</name>
        <dbReference type="ChEBI" id="CHEBI:29033"/>
    </cofactor>
</comment>
<dbReference type="FunFam" id="3.30.2020.30:FF:000002">
    <property type="entry name" value="Putative gamma-butyrobetaine dioxygenase"/>
    <property type="match status" value="1"/>
</dbReference>
<evidence type="ECO:0000259" key="10">
    <source>
        <dbReference type="Pfam" id="PF02668"/>
    </source>
</evidence>
<reference evidence="12" key="1">
    <citation type="submission" date="2022-11" db="UniProtKB">
        <authorList>
            <consortium name="EnsemblMetazoa"/>
        </authorList>
    </citation>
    <scope>IDENTIFICATION</scope>
</reference>
<comment type="similarity">
    <text evidence="4">Belongs to the gamma-BBH/TMLD family.</text>
</comment>
<comment type="pathway">
    <text evidence="3">Amine and polyamine biosynthesis; carnitine biosynthesis.</text>
</comment>
<dbReference type="InterPro" id="IPR050411">
    <property type="entry name" value="AlphaKG_dependent_hydroxylases"/>
</dbReference>
<dbReference type="FunFam" id="3.60.130.10:FF:000001">
    <property type="entry name" value="Trimethyllysine dioxygenase, mitochondrial"/>
    <property type="match status" value="1"/>
</dbReference>
<evidence type="ECO:0000256" key="9">
    <source>
        <dbReference type="ARBA" id="ARBA00023004"/>
    </source>
</evidence>
<dbReference type="Gene3D" id="3.60.130.10">
    <property type="entry name" value="Clavaminate synthase-like"/>
    <property type="match status" value="1"/>
</dbReference>
<evidence type="ECO:0008006" key="14">
    <source>
        <dbReference type="Google" id="ProtNLM"/>
    </source>
</evidence>
<dbReference type="OrthoDB" id="406634at2759"/>
<accession>A0A913ZMP9</accession>
<dbReference type="RefSeq" id="XP_038052331.1">
    <property type="nucleotide sequence ID" value="XM_038196403.1"/>
</dbReference>
<dbReference type="GO" id="GO:0046872">
    <property type="term" value="F:metal ion binding"/>
    <property type="evidence" value="ECO:0007669"/>
    <property type="project" value="UniProtKB-KW"/>
</dbReference>
<keyword evidence="7" id="KW-0223">Dioxygenase</keyword>
<evidence type="ECO:0000256" key="3">
    <source>
        <dbReference type="ARBA" id="ARBA00005022"/>
    </source>
</evidence>
<dbReference type="InterPro" id="IPR010376">
    <property type="entry name" value="GBBH-like_N"/>
</dbReference>
<keyword evidence="9" id="KW-0408">Iron</keyword>
<protein>
    <recommendedName>
        <fullName evidence="14">Gamma-butyrobetaine dioxygenase</fullName>
    </recommendedName>
</protein>
<dbReference type="GO" id="GO:0005739">
    <property type="term" value="C:mitochondrion"/>
    <property type="evidence" value="ECO:0007669"/>
    <property type="project" value="TreeGrafter"/>
</dbReference>
<dbReference type="InterPro" id="IPR003819">
    <property type="entry name" value="TauD/TfdA-like"/>
</dbReference>
<name>A0A913ZMP9_PATMI</name>
<dbReference type="PANTHER" id="PTHR10696:SF33">
    <property type="entry name" value="GAMMA-BUTYROBETAINE DIOXYGENASE"/>
    <property type="match status" value="1"/>
</dbReference>
<feature type="domain" description="TauD/TfdA-like" evidence="10">
    <location>
        <begin position="118"/>
        <end position="373"/>
    </location>
</feature>
<dbReference type="GO" id="GO:0008336">
    <property type="term" value="F:gamma-butyrobetaine dioxygenase activity"/>
    <property type="evidence" value="ECO:0007669"/>
    <property type="project" value="TreeGrafter"/>
</dbReference>
<keyword evidence="8" id="KW-0560">Oxidoreductase</keyword>
<dbReference type="GeneID" id="119725034"/>
<evidence type="ECO:0000256" key="2">
    <source>
        <dbReference type="ARBA" id="ARBA00001961"/>
    </source>
</evidence>
<evidence type="ECO:0000259" key="11">
    <source>
        <dbReference type="Pfam" id="PF06155"/>
    </source>
</evidence>
<proteinExistence type="inferred from homology"/>
<dbReference type="Pfam" id="PF02668">
    <property type="entry name" value="TauD"/>
    <property type="match status" value="1"/>
</dbReference>
<dbReference type="Proteomes" id="UP000887568">
    <property type="component" value="Unplaced"/>
</dbReference>
<dbReference type="Pfam" id="PF06155">
    <property type="entry name" value="GBBH-like_N"/>
    <property type="match status" value="1"/>
</dbReference>
<feature type="domain" description="Gamma-butyrobetaine hydroxylase-like N-terminal" evidence="11">
    <location>
        <begin position="20"/>
        <end position="100"/>
    </location>
</feature>
<evidence type="ECO:0000256" key="8">
    <source>
        <dbReference type="ARBA" id="ARBA00023002"/>
    </source>
</evidence>
<keyword evidence="5" id="KW-0479">Metal-binding</keyword>
<dbReference type="SUPFAM" id="SSF51197">
    <property type="entry name" value="Clavaminate synthase-like"/>
    <property type="match status" value="1"/>
</dbReference>
<dbReference type="GO" id="GO:0045329">
    <property type="term" value="P:carnitine biosynthetic process"/>
    <property type="evidence" value="ECO:0007669"/>
    <property type="project" value="UniProtKB-KW"/>
</dbReference>
<evidence type="ECO:0000313" key="13">
    <source>
        <dbReference type="Proteomes" id="UP000887568"/>
    </source>
</evidence>
<dbReference type="InterPro" id="IPR038492">
    <property type="entry name" value="GBBH-like_N_sf"/>
</dbReference>
<sequence length="396" mass="45597">MASDSASRDPILKQLRRVDDEGWFVLEFDNGYTGRYPYVWMRDNCRCSACYHPSSWQRTSHVANLDPEVLASREEIRADGAVLAVDWSDGHRSEFQAEWLNRQRFAESVTDHVEGQELQTWGAEMSSEVARFDFQRLLVDEVERYKWLSQLFTKGIALVQGAPCQVGTIGQLAKSVAYLRTTCYGDTFQVFSKPSASSIAFTPKSLGLHIDLLFYEYCPGIQMLHCIQQAGEGGDSQFVDGLNIAEQLRRDHPAEYQLLRTLQIDFRDAGDDYINYHLKTRRPMIQYDRHGKFQAINYSDHCRSTELNIPVEDVKKLYKAIKVFNTVMYRPENVFRHRLAAGEIITFSNGRVMHGRSAFKLVGSQARHLEGGYFDWDEGKSAMRLLREKLYGEKRL</sequence>
<evidence type="ECO:0000256" key="1">
    <source>
        <dbReference type="ARBA" id="ARBA00001954"/>
    </source>
</evidence>
<comment type="cofactor">
    <cofactor evidence="2">
        <name>L-ascorbate</name>
        <dbReference type="ChEBI" id="CHEBI:38290"/>
    </cofactor>
</comment>
<dbReference type="OMA" id="YEAYDKF"/>
<evidence type="ECO:0000256" key="5">
    <source>
        <dbReference type="ARBA" id="ARBA00022723"/>
    </source>
</evidence>
<evidence type="ECO:0000256" key="6">
    <source>
        <dbReference type="ARBA" id="ARBA00022873"/>
    </source>
</evidence>
<organism evidence="12 13">
    <name type="scientific">Patiria miniata</name>
    <name type="common">Bat star</name>
    <name type="synonym">Asterina miniata</name>
    <dbReference type="NCBI Taxonomy" id="46514"/>
    <lineage>
        <taxon>Eukaryota</taxon>
        <taxon>Metazoa</taxon>
        <taxon>Echinodermata</taxon>
        <taxon>Eleutherozoa</taxon>
        <taxon>Asterozoa</taxon>
        <taxon>Asteroidea</taxon>
        <taxon>Valvatacea</taxon>
        <taxon>Valvatida</taxon>
        <taxon>Asterinidae</taxon>
        <taxon>Patiria</taxon>
    </lineage>
</organism>
<dbReference type="Gene3D" id="3.30.2020.30">
    <property type="match status" value="1"/>
</dbReference>
<dbReference type="AlphaFoldDB" id="A0A913ZMP9"/>
<keyword evidence="13" id="KW-1185">Reference proteome</keyword>
<dbReference type="CDD" id="cd00250">
    <property type="entry name" value="CAS_like"/>
    <property type="match status" value="1"/>
</dbReference>
<dbReference type="PANTHER" id="PTHR10696">
    <property type="entry name" value="GAMMA-BUTYROBETAINE HYDROXYLASE-RELATED"/>
    <property type="match status" value="1"/>
</dbReference>
<dbReference type="EnsemblMetazoa" id="XM_038196403.1">
    <property type="protein sequence ID" value="XP_038052331.1"/>
    <property type="gene ID" value="LOC119725034"/>
</dbReference>
<evidence type="ECO:0000256" key="4">
    <source>
        <dbReference type="ARBA" id="ARBA00008654"/>
    </source>
</evidence>